<dbReference type="Proteomes" id="UP001216510">
    <property type="component" value="Chromosome"/>
</dbReference>
<sequence length="307" mass="31797">MTSISPFGPRPYTTTTTPTAAGQPGTRTDKSTAPVRAEPGSNVALSNDALDLQDRVAGLGNATVDLAQNLLGNFAQRLFGDAMKGATIDFDSVSLDSQSTLAAGTLHAENAHGVTDKAAFSLTDSAHFLGKGTITLADGQKFDFEVEVRYESALSVGAESSRRRDVADKNPAMPLPAVEFPDIDWPGSLNDIFKLMDKQMSANIKAADGSGDALGTLFARLTKLVNSAQALDTYGPPSTAQVKQATNAYTTEQASAPAPVKAGPAPDQTPVQAPAPDPVVDTQTLPTRSGGDIPLTISTTPPADDAA</sequence>
<protein>
    <submittedName>
        <fullName evidence="2">Uncharacterized protein</fullName>
    </submittedName>
</protein>
<proteinExistence type="predicted"/>
<gene>
    <name evidence="2" type="ORF">PX653_03205</name>
</gene>
<dbReference type="RefSeq" id="WP_277416490.1">
    <property type="nucleotide sequence ID" value="NZ_CP119083.1"/>
</dbReference>
<feature type="compositionally biased region" description="Low complexity" evidence="1">
    <location>
        <begin position="264"/>
        <end position="282"/>
    </location>
</feature>
<organism evidence="2 3">
    <name type="scientific">Pseudoduganella chitinolytica</name>
    <dbReference type="NCBI Taxonomy" id="34070"/>
    <lineage>
        <taxon>Bacteria</taxon>
        <taxon>Pseudomonadati</taxon>
        <taxon>Pseudomonadota</taxon>
        <taxon>Betaproteobacteria</taxon>
        <taxon>Burkholderiales</taxon>
        <taxon>Oxalobacteraceae</taxon>
        <taxon>Telluria group</taxon>
        <taxon>Pseudoduganella</taxon>
    </lineage>
</organism>
<dbReference type="EMBL" id="CP119083">
    <property type="protein sequence ID" value="WEF33804.1"/>
    <property type="molecule type" value="Genomic_DNA"/>
</dbReference>
<feature type="region of interest" description="Disordered" evidence="1">
    <location>
        <begin position="249"/>
        <end position="307"/>
    </location>
</feature>
<reference evidence="2 3" key="1">
    <citation type="submission" date="2023-02" db="EMBL/GenBank/DDBJ databases">
        <title>Gemone sequence of Telluria chitinolytica ACM 3522T.</title>
        <authorList>
            <person name="Frediansyah A."/>
            <person name="Miess H."/>
            <person name="Gross H."/>
        </authorList>
    </citation>
    <scope>NUCLEOTIDE SEQUENCE [LARGE SCALE GENOMIC DNA]</scope>
    <source>
        <strain evidence="2 3">ACM 3522</strain>
    </source>
</reference>
<accession>A0ABY8BHP0</accession>
<evidence type="ECO:0000313" key="2">
    <source>
        <dbReference type="EMBL" id="WEF33804.1"/>
    </source>
</evidence>
<keyword evidence="3" id="KW-1185">Reference proteome</keyword>
<feature type="region of interest" description="Disordered" evidence="1">
    <location>
        <begin position="1"/>
        <end position="41"/>
    </location>
</feature>
<evidence type="ECO:0000313" key="3">
    <source>
        <dbReference type="Proteomes" id="UP001216510"/>
    </source>
</evidence>
<name>A0ABY8BHP0_9BURK</name>
<evidence type="ECO:0000256" key="1">
    <source>
        <dbReference type="SAM" id="MobiDB-lite"/>
    </source>
</evidence>
<feature type="compositionally biased region" description="Low complexity" evidence="1">
    <location>
        <begin position="10"/>
        <end position="26"/>
    </location>
</feature>